<organism evidence="8 9">
    <name type="scientific">Encephalitozoon hellem</name>
    <name type="common">Microsporidian parasite</name>
    <dbReference type="NCBI Taxonomy" id="27973"/>
    <lineage>
        <taxon>Eukaryota</taxon>
        <taxon>Fungi</taxon>
        <taxon>Fungi incertae sedis</taxon>
        <taxon>Microsporidia</taxon>
        <taxon>Unikaryonidae</taxon>
        <taxon>Encephalitozoon</taxon>
    </lineage>
</organism>
<dbReference type="Pfam" id="PF01798">
    <property type="entry name" value="Nop"/>
    <property type="match status" value="1"/>
</dbReference>
<dbReference type="PANTHER" id="PTHR10894:SF1">
    <property type="entry name" value="NUCLEOLAR PROTEIN 58"/>
    <property type="match status" value="1"/>
</dbReference>
<evidence type="ECO:0000256" key="1">
    <source>
        <dbReference type="ARBA" id="ARBA00004604"/>
    </source>
</evidence>
<dbReference type="Gene3D" id="1.10.287.660">
    <property type="entry name" value="Helix hairpin bin"/>
    <property type="match status" value="1"/>
</dbReference>
<comment type="function">
    <text evidence="6">Required for pre-18S rRNA processing. May bind microtubules.</text>
</comment>
<evidence type="ECO:0000259" key="7">
    <source>
        <dbReference type="PROSITE" id="PS51358"/>
    </source>
</evidence>
<dbReference type="GO" id="GO:0031428">
    <property type="term" value="C:box C/D methylation guide snoRNP complex"/>
    <property type="evidence" value="ECO:0007669"/>
    <property type="project" value="InterPro"/>
</dbReference>
<dbReference type="PROSITE" id="PS51358">
    <property type="entry name" value="NOP"/>
    <property type="match status" value="1"/>
</dbReference>
<dbReference type="InterPro" id="IPR042239">
    <property type="entry name" value="Nop_C"/>
</dbReference>
<dbReference type="SMART" id="SM00931">
    <property type="entry name" value="NOSIC"/>
    <property type="match status" value="1"/>
</dbReference>
<dbReference type="GO" id="GO:0042254">
    <property type="term" value="P:ribosome biogenesis"/>
    <property type="evidence" value="ECO:0007669"/>
    <property type="project" value="UniProtKB-KW"/>
</dbReference>
<dbReference type="GO" id="GO:0032040">
    <property type="term" value="C:small-subunit processome"/>
    <property type="evidence" value="ECO:0007669"/>
    <property type="project" value="InterPro"/>
</dbReference>
<evidence type="ECO:0000256" key="2">
    <source>
        <dbReference type="ARBA" id="ARBA00009211"/>
    </source>
</evidence>
<comment type="similarity">
    <text evidence="2">Belongs to the NOP5/NOP56 family.</text>
</comment>
<evidence type="ECO:0000313" key="9">
    <source>
        <dbReference type="Proteomes" id="UP001059546"/>
    </source>
</evidence>
<dbReference type="InterPro" id="IPR036070">
    <property type="entry name" value="Nop_dom_sf"/>
</dbReference>
<dbReference type="Gene3D" id="1.10.246.90">
    <property type="entry name" value="Nop domain"/>
    <property type="match status" value="1"/>
</dbReference>
<dbReference type="InterPro" id="IPR047099">
    <property type="entry name" value="Nop5_N_sf"/>
</dbReference>
<accession>A0A9Q9F845</accession>
<reference evidence="8" key="1">
    <citation type="submission" date="2021-05" db="EMBL/GenBank/DDBJ databases">
        <title>Encephalitozoon hellem ATCC 50604 Complete Genome.</title>
        <authorList>
            <person name="Mascarenhas dos Santos A.C."/>
            <person name="Julian A.T."/>
            <person name="Pombert J.-F."/>
        </authorList>
    </citation>
    <scope>NUCLEOTIDE SEQUENCE</scope>
    <source>
        <strain evidence="8">ATCC 50604</strain>
    </source>
</reference>
<dbReference type="Gene3D" id="1.10.150.460">
    <property type="match status" value="1"/>
</dbReference>
<dbReference type="FunFam" id="1.10.246.90:FF:000005">
    <property type="entry name" value="Nucleolar protein 5, putative"/>
    <property type="match status" value="1"/>
</dbReference>
<gene>
    <name evidence="8" type="ORF">GPU96_04g07000</name>
</gene>
<evidence type="ECO:0000256" key="3">
    <source>
        <dbReference type="ARBA" id="ARBA00020379"/>
    </source>
</evidence>
<proteinExistence type="inferred from homology"/>
<dbReference type="EMBL" id="CP075150">
    <property type="protein sequence ID" value="UTX42968.1"/>
    <property type="molecule type" value="Genomic_DNA"/>
</dbReference>
<dbReference type="SUPFAM" id="SSF89124">
    <property type="entry name" value="Nop domain"/>
    <property type="match status" value="1"/>
</dbReference>
<dbReference type="InterPro" id="IPR045056">
    <property type="entry name" value="Nop56/Nop58"/>
</dbReference>
<evidence type="ECO:0000256" key="6">
    <source>
        <dbReference type="ARBA" id="ARBA00024837"/>
    </source>
</evidence>
<dbReference type="InterPro" id="IPR012976">
    <property type="entry name" value="NOSIC"/>
</dbReference>
<comment type="subcellular location">
    <subcellularLocation>
        <location evidence="1">Nucleus</location>
        <location evidence="1">Nucleolus</location>
    </subcellularLocation>
</comment>
<dbReference type="GO" id="GO:0030515">
    <property type="term" value="F:snoRNA binding"/>
    <property type="evidence" value="ECO:0007669"/>
    <property type="project" value="InterPro"/>
</dbReference>
<dbReference type="AlphaFoldDB" id="A0A9Q9F845"/>
<name>A0A9Q9F845_ENCHE</name>
<feature type="domain" description="Nop" evidence="7">
    <location>
        <begin position="262"/>
        <end position="380"/>
    </location>
</feature>
<evidence type="ECO:0000313" key="8">
    <source>
        <dbReference type="EMBL" id="UTX42968.1"/>
    </source>
</evidence>
<dbReference type="Gene3D" id="3.30.420.220">
    <property type="match status" value="1"/>
</dbReference>
<dbReference type="InterPro" id="IPR029012">
    <property type="entry name" value="Helix_hairpin_bin_sf"/>
</dbReference>
<keyword evidence="5" id="KW-0539">Nucleus</keyword>
<dbReference type="PANTHER" id="PTHR10894">
    <property type="entry name" value="NUCLEOLAR PROTEIN 5 NUCLEOLAR PROTEIN NOP5 NOP58"/>
    <property type="match status" value="1"/>
</dbReference>
<evidence type="ECO:0000256" key="4">
    <source>
        <dbReference type="ARBA" id="ARBA00022517"/>
    </source>
</evidence>
<evidence type="ECO:0000256" key="5">
    <source>
        <dbReference type="ARBA" id="ARBA00023242"/>
    </source>
</evidence>
<dbReference type="InterPro" id="IPR002687">
    <property type="entry name" value="Nop_dom"/>
</dbReference>
<sequence length="413" mass="46772">MIYLVETVVGYILLDKMDRSEEAQVIGAYRFESIDEAVESSSLLLRGEIPRSLENFMGLVEDKCKETLVVSDQKLVEPLERRFSRKVVCSHDDAQRSIKSNVHEYFGISWAEYSERILCLAHKISMEKINLVPEKIDTMVIQSVSLLEDMDKDINLHCMRLKEWYGFHFPELSSVTDNNREYLKLVVAIGRKGSIDEEKRKALREIAGDKSEKIISLGEKSMGVAMDESDVLNILEDARSVLRSFEFRDELVEYIRVKMEGLAPNMTSLVGEVIAAKMISKAGSLSSLARMPGSSIQMMGAEKALFQALKSKTSTPKYGIIYGCSLLGQVSSQNKGKIARSLASKIAIAARIDSYGEERTNAIGVKMREKIERRIKDLEARSNCEKKVSKKLKYEVKPDFYDDSKDFKRVKTK</sequence>
<protein>
    <recommendedName>
        <fullName evidence="3">Nucleolar protein 58</fullName>
    </recommendedName>
</protein>
<keyword evidence="4" id="KW-0690">Ribosome biogenesis</keyword>
<dbReference type="Proteomes" id="UP001059546">
    <property type="component" value="Chromosome IV"/>
</dbReference>